<sequence length="131" mass="13992">MRLSVIIAGVVGLAALGGVSDDASAQSRSRAPAVSLAEASAAQRTAPTPAPRRGLRWNENGRWGLDFNLNQPVGREADWGDVEAGAYYRLSPRLRVGAAAGLAAPEQDPARAAETNRRAQPRVRLESIFRF</sequence>
<accession>A0ABV1NIF9</accession>
<proteinExistence type="predicted"/>
<comment type="caution">
    <text evidence="2">The sequence shown here is derived from an EMBL/GenBank/DDBJ whole genome shotgun (WGS) entry which is preliminary data.</text>
</comment>
<name>A0ABV1NIF9_9CAUL</name>
<evidence type="ECO:0000313" key="2">
    <source>
        <dbReference type="EMBL" id="MEQ7153635.1"/>
    </source>
</evidence>
<reference evidence="2 3" key="1">
    <citation type="submission" date="2024-06" db="EMBL/GenBank/DDBJ databases">
        <title>Brevundimonas sp. C11.</title>
        <authorList>
            <person name="Maltman C."/>
        </authorList>
    </citation>
    <scope>NUCLEOTIDE SEQUENCE [LARGE SCALE GENOMIC DNA]</scope>
    <source>
        <strain evidence="2 3">C11</strain>
    </source>
</reference>
<protein>
    <submittedName>
        <fullName evidence="2">NtrZ family periplasmic regulatory protein</fullName>
    </submittedName>
</protein>
<gene>
    <name evidence="2" type="ORF">ABN401_00250</name>
</gene>
<dbReference type="EMBL" id="JBEGDD010000001">
    <property type="protein sequence ID" value="MEQ7153635.1"/>
    <property type="molecule type" value="Genomic_DNA"/>
</dbReference>
<keyword evidence="3" id="KW-1185">Reference proteome</keyword>
<evidence type="ECO:0000313" key="3">
    <source>
        <dbReference type="Proteomes" id="UP001445732"/>
    </source>
</evidence>
<feature type="compositionally biased region" description="Low complexity" evidence="1">
    <location>
        <begin position="21"/>
        <end position="47"/>
    </location>
</feature>
<organism evidence="2 3">
    <name type="scientific">Brevundimonas aurifodinae</name>
    <dbReference type="NCBI Taxonomy" id="1508312"/>
    <lineage>
        <taxon>Bacteria</taxon>
        <taxon>Pseudomonadati</taxon>
        <taxon>Pseudomonadota</taxon>
        <taxon>Alphaproteobacteria</taxon>
        <taxon>Caulobacterales</taxon>
        <taxon>Caulobacteraceae</taxon>
        <taxon>Brevundimonas</taxon>
    </lineage>
</organism>
<dbReference type="RefSeq" id="WP_349682811.1">
    <property type="nucleotide sequence ID" value="NZ_JBEGDD010000001.1"/>
</dbReference>
<feature type="region of interest" description="Disordered" evidence="1">
    <location>
        <begin position="21"/>
        <end position="57"/>
    </location>
</feature>
<dbReference type="InterPro" id="IPR048887">
    <property type="entry name" value="NtrZ-like"/>
</dbReference>
<evidence type="ECO:0000256" key="1">
    <source>
        <dbReference type="SAM" id="MobiDB-lite"/>
    </source>
</evidence>
<dbReference type="Pfam" id="PF20841">
    <property type="entry name" value="NtrZ"/>
    <property type="match status" value="1"/>
</dbReference>
<dbReference type="Proteomes" id="UP001445732">
    <property type="component" value="Unassembled WGS sequence"/>
</dbReference>